<dbReference type="Proteomes" id="UP001143548">
    <property type="component" value="Unassembled WGS sequence"/>
</dbReference>
<sequence length="658" mass="70951">MVKFTTSAAVLLGALPVLDLLTSVAAETARGRVTVLNGIPYYVGDVAVARIPEVAVSAPNLLPDVDVMPITVISSNSSSFTSSEFEGIIADYLARDDVFSSSFLGAVYLRYTGNGTPVLEDGSIPSAADKHDTSLFLMSPTYAANVSQSMTKACLTEALPNGPYFVSTKSGEVFEAHRLYEDTHYTFLEPAVSDGQGGYRALSANTEGVLGPSIAVPSRLYYTVTPEKPLAGLRMGVKDIFHVKGLRTSGGNRAYYSLYEPRNATGTAIQRLIDLGAVFVGKMGTVQFANGDRPTADWVDFHCPFNPRGDGYQDPSGSSSGPGAGIGAYDWLDIAIGSDTGGSMRGPAGAQGLYGNRPSTGAVALDEVIPLCDGLDTTGVFARSAETWSRVVSVWYQDFQADYPSYPDTIFYPTASFDEDAVASTDARRVLEQFVSRLERFLGTNRTHVDVDATWNSTKPADAPNTLQEMLQYTYGTLISVYQWLHLGVPFFSDYAAKYDGRTPYINPGPLVRWNLGRERGQTGWNEAWANKTVFRNWWSGGAGFGSHNNESCSEGIYIYPNSVGTPAYRDEYVGPPSPPYWGMSDSNIAVFAGVPDLVIPIGEIPYNSTKSGKTEYLPVTMSIVAARGCDLMVASMVREMEAQGILKPVAAGTMLYP</sequence>
<dbReference type="PANTHER" id="PTHR46310:SF7">
    <property type="entry name" value="AMIDASE 1"/>
    <property type="match status" value="1"/>
</dbReference>
<keyword evidence="1" id="KW-0732">Signal</keyword>
<dbReference type="InterPro" id="IPR058329">
    <property type="entry name" value="Arp1_N"/>
</dbReference>
<name>A0A9W5Z022_9EURO</name>
<dbReference type="Pfam" id="PF26053">
    <property type="entry name" value="DUF8016"/>
    <property type="match status" value="1"/>
</dbReference>
<evidence type="ECO:0008006" key="6">
    <source>
        <dbReference type="Google" id="ProtNLM"/>
    </source>
</evidence>
<accession>A0A9W5Z022</accession>
<evidence type="ECO:0000313" key="4">
    <source>
        <dbReference type="EMBL" id="GKZ26894.1"/>
    </source>
</evidence>
<dbReference type="SUPFAM" id="SSF75304">
    <property type="entry name" value="Amidase signature (AS) enzymes"/>
    <property type="match status" value="1"/>
</dbReference>
<evidence type="ECO:0000259" key="3">
    <source>
        <dbReference type="Pfam" id="PF26053"/>
    </source>
</evidence>
<gene>
    <name evidence="4" type="ORF">AbraCBS73388_003283</name>
</gene>
<evidence type="ECO:0000259" key="2">
    <source>
        <dbReference type="Pfam" id="PF01425"/>
    </source>
</evidence>
<dbReference type="PANTHER" id="PTHR46310">
    <property type="entry name" value="AMIDASE 1"/>
    <property type="match status" value="1"/>
</dbReference>
<feature type="domain" description="Scytalone dehydratase-like protein Arp1 N-terminal" evidence="3">
    <location>
        <begin position="63"/>
        <end position="180"/>
    </location>
</feature>
<evidence type="ECO:0000313" key="5">
    <source>
        <dbReference type="Proteomes" id="UP001143548"/>
    </source>
</evidence>
<organism evidence="4 5">
    <name type="scientific">Aspergillus brasiliensis</name>
    <dbReference type="NCBI Taxonomy" id="319629"/>
    <lineage>
        <taxon>Eukaryota</taxon>
        <taxon>Fungi</taxon>
        <taxon>Dikarya</taxon>
        <taxon>Ascomycota</taxon>
        <taxon>Pezizomycotina</taxon>
        <taxon>Eurotiomycetes</taxon>
        <taxon>Eurotiomycetidae</taxon>
        <taxon>Eurotiales</taxon>
        <taxon>Aspergillaceae</taxon>
        <taxon>Aspergillus</taxon>
        <taxon>Aspergillus subgen. Circumdati</taxon>
    </lineage>
</organism>
<dbReference type="InterPro" id="IPR023631">
    <property type="entry name" value="Amidase_dom"/>
</dbReference>
<dbReference type="InterPro" id="IPR036928">
    <property type="entry name" value="AS_sf"/>
</dbReference>
<dbReference type="Gene3D" id="3.90.1300.10">
    <property type="entry name" value="Amidase signature (AS) domain"/>
    <property type="match status" value="1"/>
</dbReference>
<comment type="caution">
    <text evidence="4">The sequence shown here is derived from an EMBL/GenBank/DDBJ whole genome shotgun (WGS) entry which is preliminary data.</text>
</comment>
<proteinExistence type="predicted"/>
<reference evidence="4" key="1">
    <citation type="submission" date="2022-07" db="EMBL/GenBank/DDBJ databases">
        <title>Taxonomy of Aspergillus series Nigri: significant species reduction supported by multi-species coalescent approaches.</title>
        <authorList>
            <person name="Bian C."/>
            <person name="Kusuya Y."/>
            <person name="Sklenar F."/>
            <person name="D'hooge E."/>
            <person name="Yaguchi T."/>
            <person name="Takahashi H."/>
            <person name="Hubka V."/>
        </authorList>
    </citation>
    <scope>NUCLEOTIDE SEQUENCE</scope>
    <source>
        <strain evidence="4">CBS 733.88</strain>
    </source>
</reference>
<evidence type="ECO:0000256" key="1">
    <source>
        <dbReference type="SAM" id="SignalP"/>
    </source>
</evidence>
<feature type="domain" description="Amidase" evidence="2">
    <location>
        <begin position="225"/>
        <end position="407"/>
    </location>
</feature>
<dbReference type="EMBL" id="BROQ01000169">
    <property type="protein sequence ID" value="GKZ26894.1"/>
    <property type="molecule type" value="Genomic_DNA"/>
</dbReference>
<feature type="chain" id="PRO_5040845575" description="Amidase domain-containing protein" evidence="1">
    <location>
        <begin position="27"/>
        <end position="658"/>
    </location>
</feature>
<dbReference type="Pfam" id="PF01425">
    <property type="entry name" value="Amidase"/>
    <property type="match status" value="1"/>
</dbReference>
<protein>
    <recommendedName>
        <fullName evidence="6">Amidase domain-containing protein</fullName>
    </recommendedName>
</protein>
<dbReference type="AlphaFoldDB" id="A0A9W5Z022"/>
<feature type="signal peptide" evidence="1">
    <location>
        <begin position="1"/>
        <end position="26"/>
    </location>
</feature>